<dbReference type="InterPro" id="IPR000276">
    <property type="entry name" value="GPCR_Rhodpsn"/>
</dbReference>
<dbReference type="Pfam" id="PF10324">
    <property type="entry name" value="7TM_GPCR_Srw"/>
    <property type="match status" value="1"/>
</dbReference>
<dbReference type="CDD" id="cd14978">
    <property type="entry name" value="7tmA_FMRFamide_R-like"/>
    <property type="match status" value="1"/>
</dbReference>
<dbReference type="PROSITE" id="PS50262">
    <property type="entry name" value="G_PROTEIN_RECEP_F1_2"/>
    <property type="match status" value="1"/>
</dbReference>
<evidence type="ECO:0000313" key="8">
    <source>
        <dbReference type="RefSeq" id="XP_005099852.1"/>
    </source>
</evidence>
<dbReference type="GeneID" id="101859709"/>
<keyword evidence="4 5" id="KW-0472">Membrane</keyword>
<evidence type="ECO:0000256" key="5">
    <source>
        <dbReference type="SAM" id="Phobius"/>
    </source>
</evidence>
<feature type="transmembrane region" description="Helical" evidence="5">
    <location>
        <begin position="67"/>
        <end position="92"/>
    </location>
</feature>
<feature type="transmembrane region" description="Helical" evidence="5">
    <location>
        <begin position="136"/>
        <end position="159"/>
    </location>
</feature>
<feature type="transmembrane region" description="Helical" evidence="5">
    <location>
        <begin position="286"/>
        <end position="307"/>
    </location>
</feature>
<feature type="domain" description="G-protein coupled receptors family 1 profile" evidence="6">
    <location>
        <begin position="48"/>
        <end position="306"/>
    </location>
</feature>
<evidence type="ECO:0000256" key="4">
    <source>
        <dbReference type="ARBA" id="ARBA00023136"/>
    </source>
</evidence>
<protein>
    <submittedName>
        <fullName evidence="8">Adenosine receptor A1</fullName>
    </submittedName>
</protein>
<organism evidence="7 8">
    <name type="scientific">Aplysia californica</name>
    <name type="common">California sea hare</name>
    <dbReference type="NCBI Taxonomy" id="6500"/>
    <lineage>
        <taxon>Eukaryota</taxon>
        <taxon>Metazoa</taxon>
        <taxon>Spiralia</taxon>
        <taxon>Lophotrochozoa</taxon>
        <taxon>Mollusca</taxon>
        <taxon>Gastropoda</taxon>
        <taxon>Heterobranchia</taxon>
        <taxon>Euthyneura</taxon>
        <taxon>Tectipleura</taxon>
        <taxon>Aplysiida</taxon>
        <taxon>Aplysioidea</taxon>
        <taxon>Aplysiidae</taxon>
        <taxon>Aplysia</taxon>
    </lineage>
</organism>
<feature type="transmembrane region" description="Helical" evidence="5">
    <location>
        <begin position="32"/>
        <end position="55"/>
    </location>
</feature>
<evidence type="ECO:0000256" key="2">
    <source>
        <dbReference type="ARBA" id="ARBA00022692"/>
    </source>
</evidence>
<evidence type="ECO:0000256" key="1">
    <source>
        <dbReference type="ARBA" id="ARBA00004370"/>
    </source>
</evidence>
<feature type="transmembrane region" description="Helical" evidence="5">
    <location>
        <begin position="187"/>
        <end position="213"/>
    </location>
</feature>
<accession>A0ABM0JRI0</accession>
<dbReference type="RefSeq" id="XP_005099852.1">
    <property type="nucleotide sequence ID" value="XM_005099795.1"/>
</dbReference>
<dbReference type="PRINTS" id="PR00237">
    <property type="entry name" value="GPCRRHODOPSN"/>
</dbReference>
<dbReference type="InterPro" id="IPR017452">
    <property type="entry name" value="GPCR_Rhodpsn_7TM"/>
</dbReference>
<evidence type="ECO:0000259" key="6">
    <source>
        <dbReference type="PROSITE" id="PS50262"/>
    </source>
</evidence>
<evidence type="ECO:0000313" key="7">
    <source>
        <dbReference type="Proteomes" id="UP000694888"/>
    </source>
</evidence>
<name>A0ABM0JRI0_APLCA</name>
<dbReference type="Gene3D" id="1.20.1070.10">
    <property type="entry name" value="Rhodopsin 7-helix transmembrane proteins"/>
    <property type="match status" value="1"/>
</dbReference>
<feature type="transmembrane region" description="Helical" evidence="5">
    <location>
        <begin position="247"/>
        <end position="271"/>
    </location>
</feature>
<keyword evidence="8" id="KW-0675">Receptor</keyword>
<dbReference type="InterPro" id="IPR019427">
    <property type="entry name" value="7TM_GPCR_serpentine_rcpt_Srw"/>
</dbReference>
<dbReference type="PANTHER" id="PTHR46641">
    <property type="entry name" value="FMRFAMIDE RECEPTOR-RELATED"/>
    <property type="match status" value="1"/>
</dbReference>
<proteinExistence type="predicted"/>
<reference evidence="8" key="1">
    <citation type="submission" date="2025-08" db="UniProtKB">
        <authorList>
            <consortium name="RefSeq"/>
        </authorList>
    </citation>
    <scope>IDENTIFICATION</scope>
</reference>
<keyword evidence="7" id="KW-1185">Reference proteome</keyword>
<dbReference type="Proteomes" id="UP000694888">
    <property type="component" value="Unplaced"/>
</dbReference>
<sequence>MDPHDTTTILAPVPQDTEYFSILDNSLMRARAIIQLVSGAVSLLGLGANIVNVVVFTRQGFSESINVSLLGLAVSDMLTLVNMFPFTLISWFEWTDSWAWYAFAFNSSWIAVFISVERCLCVKVPMKVKDIITPKVAAVVIILMFLLTLTSIVPSFIAFEAKRSWDPSRNKTVFKLVPKENKVLLEFITYCMLAFMQNGSFICLLFSTAILIFTLKQKSDWRLQATVTKSVASVAALRRDNQVVKMVILVSTIIVLSYLPGQCLSLAAMIVPDSFYAKLPRHMFKFLWAVAFSQYAVNASINIFIYYNMSSKYKATLLAIVKEWGVSG</sequence>
<gene>
    <name evidence="8" type="primary">LOC101859709</name>
</gene>
<keyword evidence="3 5" id="KW-1133">Transmembrane helix</keyword>
<dbReference type="SUPFAM" id="SSF81321">
    <property type="entry name" value="Family A G protein-coupled receptor-like"/>
    <property type="match status" value="1"/>
</dbReference>
<comment type="subcellular location">
    <subcellularLocation>
        <location evidence="1">Membrane</location>
    </subcellularLocation>
</comment>
<feature type="transmembrane region" description="Helical" evidence="5">
    <location>
        <begin position="98"/>
        <end position="116"/>
    </location>
</feature>
<dbReference type="InterPro" id="IPR052954">
    <property type="entry name" value="GPCR-Ligand_Int"/>
</dbReference>
<keyword evidence="2 5" id="KW-0812">Transmembrane</keyword>
<evidence type="ECO:0000256" key="3">
    <source>
        <dbReference type="ARBA" id="ARBA00022989"/>
    </source>
</evidence>
<dbReference type="PANTHER" id="PTHR46641:SF2">
    <property type="entry name" value="FMRFAMIDE RECEPTOR"/>
    <property type="match status" value="1"/>
</dbReference>